<dbReference type="InterPro" id="IPR009014">
    <property type="entry name" value="Transketo_C/PFOR_II"/>
</dbReference>
<dbReference type="Gene3D" id="3.40.50.920">
    <property type="match status" value="1"/>
</dbReference>
<evidence type="ECO:0000256" key="5">
    <source>
        <dbReference type="ARBA" id="ARBA00007131"/>
    </source>
</evidence>
<feature type="domain" description="Transketolase-like pyrimidine-binding" evidence="6">
    <location>
        <begin position="294"/>
        <end position="455"/>
    </location>
</feature>
<dbReference type="SMART" id="SM00861">
    <property type="entry name" value="Transket_pyr"/>
    <property type="match status" value="1"/>
</dbReference>
<gene>
    <name evidence="7" type="ORF">LENED_010895</name>
</gene>
<evidence type="ECO:0000313" key="7">
    <source>
        <dbReference type="EMBL" id="GAW08806.1"/>
    </source>
</evidence>
<dbReference type="GO" id="GO:0005737">
    <property type="term" value="C:cytoplasm"/>
    <property type="evidence" value="ECO:0007669"/>
    <property type="project" value="UniProtKB-ARBA"/>
</dbReference>
<protein>
    <submittedName>
        <fullName evidence="7">Transketolase</fullName>
    </submittedName>
</protein>
<reference evidence="7 8" key="1">
    <citation type="submission" date="2016-08" db="EMBL/GenBank/DDBJ databases">
        <authorList>
            <consortium name="Lentinula edodes genome sequencing consortium"/>
            <person name="Sakamoto Y."/>
            <person name="Nakade K."/>
            <person name="Sato S."/>
            <person name="Yoshida Y."/>
            <person name="Miyazaki K."/>
            <person name="Natsume S."/>
            <person name="Konno N."/>
        </authorList>
    </citation>
    <scope>NUCLEOTIDE SEQUENCE [LARGE SCALE GENOMIC DNA]</scope>
    <source>
        <strain evidence="7 8">NBRC 111202</strain>
    </source>
</reference>
<sequence length="608" mass="66358">MSGTQSEFPIDLKQYKKISLDPSKPQLTDDQRATLKANIQLLRDVIVLFTATGAARWVSGHTGGAYDTVPEVCILLSLIEGSPDKYKDILFDEAGHRVATQYLLAALEGSLPAEHLLHYREANSKLPGHPELGLTPGVKFSSGRLGHIWPFVNGIAMANREKTIFCLGSDSKTLEGHGLKVVTVDGEDIDALWGGIASIVSYSGPAAVISKRKMAPGIAEIEGSPHGHDVIPVKAAIEYLEGRGYPNFGEILLNIKPVPQPYLYIGCTKEVGANRVVFGEAVNGVLDRLGKEEAACSTRLGKEEAAKKVMVIDSDLEGSTGLKVIHQKHPEVFVPSGIMERGNFSAAAGFGFDADKFGVFSTFSAFLEMLVSEITMARLNNCNVLSHFSHAGVDEMADNTCHFGINNMFADNGLSDVESFLYFPADALQMTAMIERVFFERGLRFVFSTRSKVPYILKPDSQTKFFGDDYKFVPGKDEIIVDGKAGYVVSFGDMLHRSYDAVLRCRQTGLDVGLINKPTLNIVDEQMIMKIGQSPFVLVVESFNQKTGLGSRYGTWLLERQLTPKFGYMGTTKEGSGGLWEQIPHQNLDPQAIIVKIKALAQAAAVSH</sequence>
<comment type="caution">
    <text evidence="7">The sequence shown here is derived from an EMBL/GenBank/DDBJ whole genome shotgun (WGS) entry which is preliminary data.</text>
</comment>
<evidence type="ECO:0000313" key="8">
    <source>
        <dbReference type="Proteomes" id="UP000188533"/>
    </source>
</evidence>
<dbReference type="Pfam" id="PF00456">
    <property type="entry name" value="Transketolase_N"/>
    <property type="match status" value="1"/>
</dbReference>
<accession>A0A1Q3ENP8</accession>
<dbReference type="PANTHER" id="PTHR43825">
    <property type="entry name" value="PYRUVATE DEHYDROGENASE E1 COMPONENT"/>
    <property type="match status" value="1"/>
</dbReference>
<dbReference type="InterPro" id="IPR005475">
    <property type="entry name" value="Transketolase-like_Pyr-bd"/>
</dbReference>
<comment type="cofactor">
    <cofactor evidence="2">
        <name>Co(2+)</name>
        <dbReference type="ChEBI" id="CHEBI:48828"/>
    </cofactor>
</comment>
<dbReference type="EMBL" id="BDGU01000751">
    <property type="protein sequence ID" value="GAW08806.1"/>
    <property type="molecule type" value="Genomic_DNA"/>
</dbReference>
<name>A0A1Q3ENP8_LENED</name>
<dbReference type="Proteomes" id="UP000188533">
    <property type="component" value="Unassembled WGS sequence"/>
</dbReference>
<dbReference type="Pfam" id="PF02780">
    <property type="entry name" value="Transketolase_C"/>
    <property type="match status" value="1"/>
</dbReference>
<organism evidence="7 8">
    <name type="scientific">Lentinula edodes</name>
    <name type="common">Shiitake mushroom</name>
    <name type="synonym">Lentinus edodes</name>
    <dbReference type="NCBI Taxonomy" id="5353"/>
    <lineage>
        <taxon>Eukaryota</taxon>
        <taxon>Fungi</taxon>
        <taxon>Dikarya</taxon>
        <taxon>Basidiomycota</taxon>
        <taxon>Agaricomycotina</taxon>
        <taxon>Agaricomycetes</taxon>
        <taxon>Agaricomycetidae</taxon>
        <taxon>Agaricales</taxon>
        <taxon>Marasmiineae</taxon>
        <taxon>Omphalotaceae</taxon>
        <taxon>Lentinula</taxon>
    </lineage>
</organism>
<dbReference type="InterPro" id="IPR033248">
    <property type="entry name" value="Transketolase_C"/>
</dbReference>
<dbReference type="InterPro" id="IPR005474">
    <property type="entry name" value="Transketolase_N"/>
</dbReference>
<evidence type="ECO:0000256" key="1">
    <source>
        <dbReference type="ARBA" id="ARBA00001936"/>
    </source>
</evidence>
<dbReference type="InterPro" id="IPR051157">
    <property type="entry name" value="PDH/Transketolase"/>
</dbReference>
<evidence type="ECO:0000256" key="2">
    <source>
        <dbReference type="ARBA" id="ARBA00001941"/>
    </source>
</evidence>
<dbReference type="InterPro" id="IPR029061">
    <property type="entry name" value="THDP-binding"/>
</dbReference>
<comment type="similarity">
    <text evidence="5">Belongs to the transketolase family.</text>
</comment>
<dbReference type="Pfam" id="PF02779">
    <property type="entry name" value="Transket_pyr"/>
    <property type="match status" value="1"/>
</dbReference>
<dbReference type="PANTHER" id="PTHR43825:SF1">
    <property type="entry name" value="TRANSKETOLASE-LIKE PYRIMIDINE-BINDING DOMAIN-CONTAINING PROTEIN"/>
    <property type="match status" value="1"/>
</dbReference>
<comment type="cofactor">
    <cofactor evidence="1">
        <name>Mn(2+)</name>
        <dbReference type="ChEBI" id="CHEBI:29035"/>
    </cofactor>
</comment>
<proteinExistence type="inferred from homology"/>
<keyword evidence="8" id="KW-1185">Reference proteome</keyword>
<dbReference type="STRING" id="5353.A0A1Q3ENP8"/>
<dbReference type="SUPFAM" id="SSF52518">
    <property type="entry name" value="Thiamin diphosphate-binding fold (THDP-binding)"/>
    <property type="match status" value="2"/>
</dbReference>
<evidence type="ECO:0000256" key="4">
    <source>
        <dbReference type="ARBA" id="ARBA00001964"/>
    </source>
</evidence>
<reference evidence="7 8" key="2">
    <citation type="submission" date="2017-02" db="EMBL/GenBank/DDBJ databases">
        <title>A genome survey and senescence transcriptome analysis in Lentinula edodes.</title>
        <authorList>
            <person name="Sakamoto Y."/>
            <person name="Nakade K."/>
            <person name="Sato S."/>
            <person name="Yoshida Y."/>
            <person name="Miyazaki K."/>
            <person name="Natsume S."/>
            <person name="Konno N."/>
        </authorList>
    </citation>
    <scope>NUCLEOTIDE SEQUENCE [LARGE SCALE GENOMIC DNA]</scope>
    <source>
        <strain evidence="7 8">NBRC 111202</strain>
    </source>
</reference>
<evidence type="ECO:0000259" key="6">
    <source>
        <dbReference type="SMART" id="SM00861"/>
    </source>
</evidence>
<dbReference type="GO" id="GO:0006091">
    <property type="term" value="P:generation of precursor metabolites and energy"/>
    <property type="evidence" value="ECO:0007669"/>
    <property type="project" value="UniProtKB-ARBA"/>
</dbReference>
<dbReference type="SUPFAM" id="SSF52922">
    <property type="entry name" value="TK C-terminal domain-like"/>
    <property type="match status" value="1"/>
</dbReference>
<dbReference type="Gene3D" id="3.40.50.970">
    <property type="match status" value="2"/>
</dbReference>
<comment type="cofactor">
    <cofactor evidence="3">
        <name>Mg(2+)</name>
        <dbReference type="ChEBI" id="CHEBI:18420"/>
    </cofactor>
</comment>
<dbReference type="AlphaFoldDB" id="A0A1Q3ENP8"/>
<comment type="cofactor">
    <cofactor evidence="4">
        <name>thiamine diphosphate</name>
        <dbReference type="ChEBI" id="CHEBI:58937"/>
    </cofactor>
</comment>
<evidence type="ECO:0000256" key="3">
    <source>
        <dbReference type="ARBA" id="ARBA00001946"/>
    </source>
</evidence>